<evidence type="ECO:0000259" key="3">
    <source>
        <dbReference type="Pfam" id="PF24859"/>
    </source>
</evidence>
<dbReference type="PANTHER" id="PTHR37689">
    <property type="entry name" value="PROTEIN FDHE"/>
    <property type="match status" value="1"/>
</dbReference>
<dbReference type="Gene3D" id="3.90.1670.10">
    <property type="entry name" value="FdhE-like domain"/>
    <property type="match status" value="1"/>
</dbReference>
<dbReference type="Pfam" id="PF24860">
    <property type="entry name" value="FdhE_C"/>
    <property type="match status" value="1"/>
</dbReference>
<dbReference type="SUPFAM" id="SSF144020">
    <property type="entry name" value="FdhE-like"/>
    <property type="match status" value="1"/>
</dbReference>
<feature type="domain" description="FdhE N-terminal" evidence="2">
    <location>
        <begin position="20"/>
        <end position="173"/>
    </location>
</feature>
<dbReference type="Pfam" id="PF04216">
    <property type="entry name" value="FdhE_N"/>
    <property type="match status" value="1"/>
</dbReference>
<proteinExistence type="predicted"/>
<evidence type="ECO:0000313" key="6">
    <source>
        <dbReference type="Proteomes" id="UP000631653"/>
    </source>
</evidence>
<organism evidence="5 6">
    <name type="scientific">Acetobacter conturbans</name>
    <dbReference type="NCBI Taxonomy" id="1737472"/>
    <lineage>
        <taxon>Bacteria</taxon>
        <taxon>Pseudomonadati</taxon>
        <taxon>Pseudomonadota</taxon>
        <taxon>Alphaproteobacteria</taxon>
        <taxon>Acetobacterales</taxon>
        <taxon>Acetobacteraceae</taxon>
        <taxon>Acetobacter</taxon>
    </lineage>
</organism>
<evidence type="ECO:0000313" key="5">
    <source>
        <dbReference type="EMBL" id="NHN87927.1"/>
    </source>
</evidence>
<dbReference type="EMBL" id="WOSY01000003">
    <property type="protein sequence ID" value="NHN87927.1"/>
    <property type="molecule type" value="Genomic_DNA"/>
</dbReference>
<dbReference type="PIRSF" id="PIRSF018296">
    <property type="entry name" value="Format_dh_formtn"/>
    <property type="match status" value="1"/>
</dbReference>
<keyword evidence="6" id="KW-1185">Reference proteome</keyword>
<feature type="domain" description="FdhE C-terminal" evidence="4">
    <location>
        <begin position="229"/>
        <end position="302"/>
    </location>
</feature>
<gene>
    <name evidence="5" type="primary">fdhE</name>
    <name evidence="5" type="ORF">GOB81_04690</name>
</gene>
<dbReference type="InterPro" id="IPR056774">
    <property type="entry name" value="FdhE_N"/>
</dbReference>
<dbReference type="Pfam" id="PF24859">
    <property type="entry name" value="FdhE_central"/>
    <property type="match status" value="1"/>
</dbReference>
<evidence type="ECO:0000259" key="4">
    <source>
        <dbReference type="Pfam" id="PF24860"/>
    </source>
</evidence>
<accession>A0ABX0JYH0</accession>
<feature type="domain" description="FdhE central" evidence="3">
    <location>
        <begin position="189"/>
        <end position="226"/>
    </location>
</feature>
<protein>
    <submittedName>
        <fullName evidence="5">Formate dehydrogenase accessory protein FdhE</fullName>
    </submittedName>
</protein>
<dbReference type="InterPro" id="IPR056797">
    <property type="entry name" value="FdhE_central"/>
</dbReference>
<sequence length="306" mass="33185">MRRESDIVPLDKRTPGVPTIEPLIFPVLDALYARREKRLNECATTEGEDEGAYFRFLSGLVGTQRNILANNPVSEQDAVAICKMMESGYDHPELESRLREIAGWQNAYDALVQAGAADLPEAACAALKNAGQDRESLSIQAAHLLRGDYGQVDAGVAVVLWAALSLCWAQAVASSQSETGRQTGAQATLCPCCGAPPVASLVLGGDREGLRYLQCSLCETRWHRVRGVCVECGASGRLEHWSLDDVKAPIQIETCGDCKTYIKVFRLDYDPHLEAAADDLGSLTLDAALEQEGFTRIALNPFSFPA</sequence>
<evidence type="ECO:0000259" key="2">
    <source>
        <dbReference type="Pfam" id="PF04216"/>
    </source>
</evidence>
<reference evidence="5 6" key="1">
    <citation type="journal article" date="2020" name="Int. J. Syst. Evol. Microbiol.">
        <title>Novel acetic acid bacteria from cider fermentations: Acetobacter conturbans sp. nov. and Acetobacter fallax sp. nov.</title>
        <authorList>
            <person name="Sombolestani A.S."/>
            <person name="Cleenwerck I."/>
            <person name="Cnockaert M."/>
            <person name="Borremans W."/>
            <person name="Wieme A.D."/>
            <person name="De Vuyst L."/>
            <person name="Vandamme P."/>
        </authorList>
    </citation>
    <scope>NUCLEOTIDE SEQUENCE [LARGE SCALE GENOMIC DNA]</scope>
    <source>
        <strain evidence="5 6">LMG 1627</strain>
    </source>
</reference>
<comment type="caution">
    <text evidence="5">The sequence shown here is derived from an EMBL/GenBank/DDBJ whole genome shotgun (WGS) entry which is preliminary data.</text>
</comment>
<evidence type="ECO:0000256" key="1">
    <source>
        <dbReference type="ARBA" id="ARBA00022490"/>
    </source>
</evidence>
<dbReference type="RefSeq" id="WP_173569205.1">
    <property type="nucleotide sequence ID" value="NZ_WOSY01000003.1"/>
</dbReference>
<name>A0ABX0JYH0_9PROT</name>
<dbReference type="Proteomes" id="UP000631653">
    <property type="component" value="Unassembled WGS sequence"/>
</dbReference>
<dbReference type="InterPro" id="IPR056796">
    <property type="entry name" value="FdhE_C"/>
</dbReference>
<dbReference type="PANTHER" id="PTHR37689:SF1">
    <property type="entry name" value="PROTEIN FDHE"/>
    <property type="match status" value="1"/>
</dbReference>
<dbReference type="InterPro" id="IPR024064">
    <property type="entry name" value="FdhE-like_sf"/>
</dbReference>
<dbReference type="NCBIfam" id="TIGR01562">
    <property type="entry name" value="FdhE"/>
    <property type="match status" value="1"/>
</dbReference>
<keyword evidence="1" id="KW-0963">Cytoplasm</keyword>
<dbReference type="InterPro" id="IPR006452">
    <property type="entry name" value="Formate_DH_accessory"/>
</dbReference>
<dbReference type="CDD" id="cd16341">
    <property type="entry name" value="FdhE"/>
    <property type="match status" value="1"/>
</dbReference>